<dbReference type="Gene3D" id="3.10.490.10">
    <property type="entry name" value="Gamma-glutamyl cyclotransferase-like"/>
    <property type="match status" value="1"/>
</dbReference>
<dbReference type="PANTHER" id="PTHR12192:SF2">
    <property type="entry name" value="GLUTATHIONE-SPECIFIC GAMMA-GLUTAMYLCYCLOTRANSFERASE 2"/>
    <property type="match status" value="1"/>
</dbReference>
<dbReference type="SUPFAM" id="SSF110857">
    <property type="entry name" value="Gamma-glutamyl cyclotransferase-like"/>
    <property type="match status" value="1"/>
</dbReference>
<comment type="caution">
    <text evidence="3">The sequence shown here is derived from an EMBL/GenBank/DDBJ whole genome shotgun (WGS) entry which is preliminary data.</text>
</comment>
<dbReference type="AlphaFoldDB" id="A0A5C4MZV8"/>
<keyword evidence="2" id="KW-0456">Lyase</keyword>
<evidence type="ECO:0000256" key="1">
    <source>
        <dbReference type="ARBA" id="ARBA00012344"/>
    </source>
</evidence>
<dbReference type="GO" id="GO:0005737">
    <property type="term" value="C:cytoplasm"/>
    <property type="evidence" value="ECO:0007669"/>
    <property type="project" value="TreeGrafter"/>
</dbReference>
<dbReference type="Pfam" id="PF04752">
    <property type="entry name" value="ChaC"/>
    <property type="match status" value="1"/>
</dbReference>
<evidence type="ECO:0000256" key="2">
    <source>
        <dbReference type="ARBA" id="ARBA00023239"/>
    </source>
</evidence>
<dbReference type="RefSeq" id="WP_139076475.1">
    <property type="nucleotide sequence ID" value="NZ_VDFU01000008.1"/>
</dbReference>
<dbReference type="GO" id="GO:0006751">
    <property type="term" value="P:glutathione catabolic process"/>
    <property type="evidence" value="ECO:0007669"/>
    <property type="project" value="InterPro"/>
</dbReference>
<keyword evidence="3" id="KW-0808">Transferase</keyword>
<dbReference type="OrthoDB" id="9795692at2"/>
<name>A0A5C4MZV8_9RHOB</name>
<dbReference type="GO" id="GO:0016740">
    <property type="term" value="F:transferase activity"/>
    <property type="evidence" value="ECO:0007669"/>
    <property type="project" value="UniProtKB-KW"/>
</dbReference>
<keyword evidence="4" id="KW-1185">Reference proteome</keyword>
<reference evidence="3 4" key="1">
    <citation type="submission" date="2019-06" db="EMBL/GenBank/DDBJ databases">
        <title>YIM 131921 draft genome.</title>
        <authorList>
            <person name="Jiang L."/>
        </authorList>
    </citation>
    <scope>NUCLEOTIDE SEQUENCE [LARGE SCALE GENOMIC DNA]</scope>
    <source>
        <strain evidence="3 4">YIM 131921</strain>
    </source>
</reference>
<gene>
    <name evidence="3" type="ORF">FHG66_09340</name>
</gene>
<dbReference type="GO" id="GO:0061928">
    <property type="term" value="F:glutathione specific gamma-glutamylcyclotransferase activity"/>
    <property type="evidence" value="ECO:0007669"/>
    <property type="project" value="UniProtKB-EC"/>
</dbReference>
<organism evidence="3 4">
    <name type="scientific">Rubellimicrobium rubrum</name>
    <dbReference type="NCBI Taxonomy" id="2585369"/>
    <lineage>
        <taxon>Bacteria</taxon>
        <taxon>Pseudomonadati</taxon>
        <taxon>Pseudomonadota</taxon>
        <taxon>Alphaproteobacteria</taxon>
        <taxon>Rhodobacterales</taxon>
        <taxon>Roseobacteraceae</taxon>
        <taxon>Rubellimicrobium</taxon>
    </lineage>
</organism>
<dbReference type="InterPro" id="IPR006840">
    <property type="entry name" value="ChaC"/>
</dbReference>
<dbReference type="InterPro" id="IPR036568">
    <property type="entry name" value="GGCT-like_sf"/>
</dbReference>
<dbReference type="CDD" id="cd06661">
    <property type="entry name" value="GGCT_like"/>
    <property type="match status" value="1"/>
</dbReference>
<evidence type="ECO:0000313" key="3">
    <source>
        <dbReference type="EMBL" id="TNC50151.1"/>
    </source>
</evidence>
<dbReference type="Proteomes" id="UP000305887">
    <property type="component" value="Unassembled WGS sequence"/>
</dbReference>
<dbReference type="PANTHER" id="PTHR12192">
    <property type="entry name" value="CATION TRANSPORT PROTEIN CHAC-RELATED"/>
    <property type="match status" value="1"/>
</dbReference>
<accession>A0A5C4MZV8</accession>
<dbReference type="EMBL" id="VDFU01000008">
    <property type="protein sequence ID" value="TNC50151.1"/>
    <property type="molecule type" value="Genomic_DNA"/>
</dbReference>
<sequence>MTDRTDLWLFAYGSLLWDPGFEPARSVRARLDGWRRSFCMWSFHYRGTEERPGLVLALDEDAGAFCEGVALKVEPERRDEVLDKVRSRELVSDAYEERWLSVTLTDGQAVTAVTYVVRRDHRQYASVDLDTQARTIVEARGLRGRNMEYLSNTAAQLLRLGIQDAQIEALIERTRSLAS</sequence>
<dbReference type="InterPro" id="IPR013024">
    <property type="entry name" value="GGCT-like"/>
</dbReference>
<protein>
    <recommendedName>
        <fullName evidence="1">glutathione-specific gamma-glutamylcyclotransferase</fullName>
        <ecNumber evidence="1">4.3.2.7</ecNumber>
    </recommendedName>
</protein>
<proteinExistence type="predicted"/>
<evidence type="ECO:0000313" key="4">
    <source>
        <dbReference type="Proteomes" id="UP000305887"/>
    </source>
</evidence>
<dbReference type="EC" id="4.3.2.7" evidence="1"/>